<feature type="region of interest" description="Disordered" evidence="1">
    <location>
        <begin position="131"/>
        <end position="161"/>
    </location>
</feature>
<organism evidence="2 3">
    <name type="scientific">Takifugu flavidus</name>
    <name type="common">sansaifugu</name>
    <dbReference type="NCBI Taxonomy" id="433684"/>
    <lineage>
        <taxon>Eukaryota</taxon>
        <taxon>Metazoa</taxon>
        <taxon>Chordata</taxon>
        <taxon>Craniata</taxon>
        <taxon>Vertebrata</taxon>
        <taxon>Euteleostomi</taxon>
        <taxon>Actinopterygii</taxon>
        <taxon>Neopterygii</taxon>
        <taxon>Teleostei</taxon>
        <taxon>Neoteleostei</taxon>
        <taxon>Acanthomorphata</taxon>
        <taxon>Eupercaria</taxon>
        <taxon>Tetraodontiformes</taxon>
        <taxon>Tetradontoidea</taxon>
        <taxon>Tetraodontidae</taxon>
        <taxon>Takifugu</taxon>
    </lineage>
</organism>
<gene>
    <name evidence="2" type="ORF">D4764_14G0009530</name>
</gene>
<evidence type="ECO:0000313" key="3">
    <source>
        <dbReference type="Proteomes" id="UP000324091"/>
    </source>
</evidence>
<dbReference type="EMBL" id="RHFK02000006">
    <property type="protein sequence ID" value="TWW74950.1"/>
    <property type="molecule type" value="Genomic_DNA"/>
</dbReference>
<name>A0A5C6P9P4_9TELE</name>
<protein>
    <submittedName>
        <fullName evidence="2">Uncharacterized protein</fullName>
    </submittedName>
</protein>
<dbReference type="AlphaFoldDB" id="A0A5C6P9P4"/>
<dbReference type="Proteomes" id="UP000324091">
    <property type="component" value="Chromosome 14"/>
</dbReference>
<comment type="caution">
    <text evidence="2">The sequence shown here is derived from an EMBL/GenBank/DDBJ whole genome shotgun (WGS) entry which is preliminary data.</text>
</comment>
<evidence type="ECO:0000256" key="1">
    <source>
        <dbReference type="SAM" id="MobiDB-lite"/>
    </source>
</evidence>
<sequence length="205" mass="22701">MFTIRQMGAYLIAPSRLRAVRHLQKPEIIIKSESHLTTASPLFQRRQLTPLLPKCRKPPRNTSDLEEDGLQQQKTTTVLLLSATNRKVRLTKPGQQKIEPNISWSKVPAAPFKMVSSAWERSGVCHPAERVTAPRSPGLQSSHLRAQSRAGEIGSDTAHPGDSLSEDLWEVDVLHPCRLCLSSRYLSAQPASPPACCVSQPTAQR</sequence>
<keyword evidence="3" id="KW-1185">Reference proteome</keyword>
<accession>A0A5C6P9P4</accession>
<proteinExistence type="predicted"/>
<reference evidence="2 3" key="1">
    <citation type="submission" date="2019-04" db="EMBL/GenBank/DDBJ databases">
        <title>Chromosome genome assembly for Takifugu flavidus.</title>
        <authorList>
            <person name="Xiao S."/>
        </authorList>
    </citation>
    <scope>NUCLEOTIDE SEQUENCE [LARGE SCALE GENOMIC DNA]</scope>
    <source>
        <strain evidence="2">HTHZ2018</strain>
        <tissue evidence="2">Muscle</tissue>
    </source>
</reference>
<evidence type="ECO:0000313" key="2">
    <source>
        <dbReference type="EMBL" id="TWW74950.1"/>
    </source>
</evidence>